<name>A0AC60QB89_IXOPE</name>
<accession>A0AC60QB89</accession>
<reference evidence="1 2" key="1">
    <citation type="journal article" date="2020" name="Cell">
        <title>Large-Scale Comparative Analyses of Tick Genomes Elucidate Their Genetic Diversity and Vector Capacities.</title>
        <authorList>
            <consortium name="Tick Genome and Microbiome Consortium (TIGMIC)"/>
            <person name="Jia N."/>
            <person name="Wang J."/>
            <person name="Shi W."/>
            <person name="Du L."/>
            <person name="Sun Y."/>
            <person name="Zhan W."/>
            <person name="Jiang J.F."/>
            <person name="Wang Q."/>
            <person name="Zhang B."/>
            <person name="Ji P."/>
            <person name="Bell-Sakyi L."/>
            <person name="Cui X.M."/>
            <person name="Yuan T.T."/>
            <person name="Jiang B.G."/>
            <person name="Yang W.F."/>
            <person name="Lam T.T."/>
            <person name="Chang Q.C."/>
            <person name="Ding S.J."/>
            <person name="Wang X.J."/>
            <person name="Zhu J.G."/>
            <person name="Ruan X.D."/>
            <person name="Zhao L."/>
            <person name="Wei J.T."/>
            <person name="Ye R.Z."/>
            <person name="Que T.C."/>
            <person name="Du C.H."/>
            <person name="Zhou Y.H."/>
            <person name="Cheng J.X."/>
            <person name="Dai P.F."/>
            <person name="Guo W.B."/>
            <person name="Han X.H."/>
            <person name="Huang E.J."/>
            <person name="Li L.F."/>
            <person name="Wei W."/>
            <person name="Gao Y.C."/>
            <person name="Liu J.Z."/>
            <person name="Shao H.Z."/>
            <person name="Wang X."/>
            <person name="Wang C.C."/>
            <person name="Yang T.C."/>
            <person name="Huo Q.B."/>
            <person name="Li W."/>
            <person name="Chen H.Y."/>
            <person name="Chen S.E."/>
            <person name="Zhou L.G."/>
            <person name="Ni X.B."/>
            <person name="Tian J.H."/>
            <person name="Sheng Y."/>
            <person name="Liu T."/>
            <person name="Pan Y.S."/>
            <person name="Xia L.Y."/>
            <person name="Li J."/>
            <person name="Zhao F."/>
            <person name="Cao W.C."/>
        </authorList>
    </citation>
    <scope>NUCLEOTIDE SEQUENCE [LARGE SCALE GENOMIC DNA]</scope>
    <source>
        <strain evidence="1">Iper-2018</strain>
    </source>
</reference>
<proteinExistence type="predicted"/>
<dbReference type="Proteomes" id="UP000805193">
    <property type="component" value="Unassembled WGS sequence"/>
</dbReference>
<gene>
    <name evidence="1" type="ORF">HPB47_022556</name>
</gene>
<organism evidence="1 2">
    <name type="scientific">Ixodes persulcatus</name>
    <name type="common">Taiga tick</name>
    <dbReference type="NCBI Taxonomy" id="34615"/>
    <lineage>
        <taxon>Eukaryota</taxon>
        <taxon>Metazoa</taxon>
        <taxon>Ecdysozoa</taxon>
        <taxon>Arthropoda</taxon>
        <taxon>Chelicerata</taxon>
        <taxon>Arachnida</taxon>
        <taxon>Acari</taxon>
        <taxon>Parasitiformes</taxon>
        <taxon>Ixodida</taxon>
        <taxon>Ixodoidea</taxon>
        <taxon>Ixodidae</taxon>
        <taxon>Ixodinae</taxon>
        <taxon>Ixodes</taxon>
    </lineage>
</organism>
<evidence type="ECO:0000313" key="2">
    <source>
        <dbReference type="Proteomes" id="UP000805193"/>
    </source>
</evidence>
<sequence>MESCPCPDVASARHEGSGPAAISPKRCSGRTNGTMMWRASDEQERKRRGTAAGGQSQLGYLSLFFLCLGALSVSCYAFYLYYGTPDASRYLDSPALLPAVKRSRNFSVDLQAPLHVVDDQFVSFNLDAALFARSWDWLELDLAHPRLVALCRSLSPALLRVGGATSNLLMFSEKNRTQPDRDLDWKNNVLYPEYRGPLVMYGNDWLKLNRFVSDVGWELLFTLNGLNRLNGAWDSSNAVRLLRFSDLHKLNVHWQLGSELEASGLVRPEELARDYAGLRHLLLFWQAKSRLVGPELKNTSAETLAFFDSYSREGRYKSPAELLNGSVLQELKKGVQLVLTALKRNGLRKPIWITEAAPGVGDDLLAVSGTYASALAYVSLVLISRKKLQCARWLDTLGSAAKQGVSLVARQSLLQGTSRLLDERFSPLPDFWLSLFHKRLVGGRVLRLRAQPGTDPVRLYAHCLRDGAVKGRRGAVVLLAVNLSNDTVLLRPKDPELRASHVMQYALRPKGPLDLLSEDVQLNGRLLAINDKLQFPDIVPVVLHPMQPLILKPHGAAFFVFADYRAPACTATF</sequence>
<comment type="caution">
    <text evidence="1">The sequence shown here is derived from an EMBL/GenBank/DDBJ whole genome shotgun (WGS) entry which is preliminary data.</text>
</comment>
<dbReference type="EMBL" id="JABSTQ010009308">
    <property type="protein sequence ID" value="KAG0430588.1"/>
    <property type="molecule type" value="Genomic_DNA"/>
</dbReference>
<keyword evidence="2" id="KW-1185">Reference proteome</keyword>
<protein>
    <submittedName>
        <fullName evidence="1">Uncharacterized protein</fullName>
    </submittedName>
</protein>
<evidence type="ECO:0000313" key="1">
    <source>
        <dbReference type="EMBL" id="KAG0430588.1"/>
    </source>
</evidence>